<accession>A0AAW0AWW7</accession>
<dbReference type="AlphaFoldDB" id="A0AAW0AWW7"/>
<comment type="caution">
    <text evidence="1">The sequence shown here is derived from an EMBL/GenBank/DDBJ whole genome shotgun (WGS) entry which is preliminary data.</text>
</comment>
<evidence type="ECO:0000313" key="2">
    <source>
        <dbReference type="Proteomes" id="UP001362999"/>
    </source>
</evidence>
<reference evidence="1 2" key="1">
    <citation type="journal article" date="2024" name="J Genomics">
        <title>Draft genome sequencing and assembly of Favolaschia claudopus CIRM-BRFM 2984 isolated from oak limbs.</title>
        <authorList>
            <person name="Navarro D."/>
            <person name="Drula E."/>
            <person name="Chaduli D."/>
            <person name="Cazenave R."/>
            <person name="Ahrendt S."/>
            <person name="Wang J."/>
            <person name="Lipzen A."/>
            <person name="Daum C."/>
            <person name="Barry K."/>
            <person name="Grigoriev I.V."/>
            <person name="Favel A."/>
            <person name="Rosso M.N."/>
            <person name="Martin F."/>
        </authorList>
    </citation>
    <scope>NUCLEOTIDE SEQUENCE [LARGE SCALE GENOMIC DNA]</scope>
    <source>
        <strain evidence="1 2">CIRM-BRFM 2984</strain>
    </source>
</reference>
<evidence type="ECO:0000313" key="1">
    <source>
        <dbReference type="EMBL" id="KAK7017439.1"/>
    </source>
</evidence>
<organism evidence="1 2">
    <name type="scientific">Favolaschia claudopus</name>
    <dbReference type="NCBI Taxonomy" id="2862362"/>
    <lineage>
        <taxon>Eukaryota</taxon>
        <taxon>Fungi</taxon>
        <taxon>Dikarya</taxon>
        <taxon>Basidiomycota</taxon>
        <taxon>Agaricomycotina</taxon>
        <taxon>Agaricomycetes</taxon>
        <taxon>Agaricomycetidae</taxon>
        <taxon>Agaricales</taxon>
        <taxon>Marasmiineae</taxon>
        <taxon>Mycenaceae</taxon>
        <taxon>Favolaschia</taxon>
    </lineage>
</organism>
<name>A0AAW0AWW7_9AGAR</name>
<dbReference type="EMBL" id="JAWWNJ010000048">
    <property type="protein sequence ID" value="KAK7017439.1"/>
    <property type="molecule type" value="Genomic_DNA"/>
</dbReference>
<sequence>MHPDLSEARLSSLPLAIWRHAKSALSPSTPTESVSCYLRRLIVECVRARDKGYTARSLLPVVYAVLGDPKDLPNPETTPEPLYRARVCCVGHAFALFTCCTQLYTSPALNELAPRIWAWIQFMDIHEYVPRGQRRIRRQVNIEIDAGVRLIMVKEKNLLTTACTSGALNHRTRSAAAACPNERWIEPSDDAETLMLVVQLQLEAS</sequence>
<proteinExistence type="predicted"/>
<gene>
    <name evidence="1" type="ORF">R3P38DRAFT_3275347</name>
</gene>
<protein>
    <submittedName>
        <fullName evidence="1">Uncharacterized protein</fullName>
    </submittedName>
</protein>
<dbReference type="Proteomes" id="UP001362999">
    <property type="component" value="Unassembled WGS sequence"/>
</dbReference>
<keyword evidence="2" id="KW-1185">Reference proteome</keyword>